<dbReference type="Pfam" id="PF01607">
    <property type="entry name" value="CBM_14"/>
    <property type="match status" value="1"/>
</dbReference>
<evidence type="ECO:0000256" key="2">
    <source>
        <dbReference type="ARBA" id="ARBA00022729"/>
    </source>
</evidence>
<sequence>IVLSDDSVMVFFTQLLLSSMSIMTAYLSAKECADGEYFPDPSNCARYYQCDNGKPILRDCGKGTYWNSAYNMCDWPYNVDCKALSSDSTTPRIMFDKHW</sequence>
<evidence type="ECO:0000313" key="7">
    <source>
        <dbReference type="EMBL" id="JAS56134.1"/>
    </source>
</evidence>
<dbReference type="GO" id="GO:0005576">
    <property type="term" value="C:extracellular region"/>
    <property type="evidence" value="ECO:0007669"/>
    <property type="project" value="InterPro"/>
</dbReference>
<feature type="non-terminal residue" evidence="7">
    <location>
        <position position="1"/>
    </location>
</feature>
<keyword evidence="5" id="KW-0325">Glycoprotein</keyword>
<keyword evidence="4" id="KW-1015">Disulfide bond</keyword>
<dbReference type="PANTHER" id="PTHR23301:SF0">
    <property type="entry name" value="CHITIN-BINDING TYPE-2 DOMAIN-CONTAINING PROTEIN-RELATED"/>
    <property type="match status" value="1"/>
</dbReference>
<keyword evidence="2" id="KW-0732">Signal</keyword>
<dbReference type="PANTHER" id="PTHR23301">
    <property type="entry name" value="CHITIN BINDING PERITROPHIN-A"/>
    <property type="match status" value="1"/>
</dbReference>
<dbReference type="SMART" id="SM00494">
    <property type="entry name" value="ChtBD2"/>
    <property type="match status" value="1"/>
</dbReference>
<keyword evidence="3" id="KW-0677">Repeat</keyword>
<dbReference type="EMBL" id="GECZ01013635">
    <property type="protein sequence ID" value="JAS56134.1"/>
    <property type="molecule type" value="Transcribed_RNA"/>
</dbReference>
<dbReference type="GO" id="GO:0008061">
    <property type="term" value="F:chitin binding"/>
    <property type="evidence" value="ECO:0007669"/>
    <property type="project" value="UniProtKB-KW"/>
</dbReference>
<dbReference type="InterPro" id="IPR002557">
    <property type="entry name" value="Chitin-bd_dom"/>
</dbReference>
<evidence type="ECO:0000256" key="4">
    <source>
        <dbReference type="ARBA" id="ARBA00023157"/>
    </source>
</evidence>
<organism evidence="7">
    <name type="scientific">Cuerna arida</name>
    <dbReference type="NCBI Taxonomy" id="1464854"/>
    <lineage>
        <taxon>Eukaryota</taxon>
        <taxon>Metazoa</taxon>
        <taxon>Ecdysozoa</taxon>
        <taxon>Arthropoda</taxon>
        <taxon>Hexapoda</taxon>
        <taxon>Insecta</taxon>
        <taxon>Pterygota</taxon>
        <taxon>Neoptera</taxon>
        <taxon>Paraneoptera</taxon>
        <taxon>Hemiptera</taxon>
        <taxon>Auchenorrhyncha</taxon>
        <taxon>Membracoidea</taxon>
        <taxon>Cicadellidae</taxon>
        <taxon>Cicadellinae</taxon>
        <taxon>Proconiini</taxon>
        <taxon>Cuerna</taxon>
    </lineage>
</organism>
<name>A0A1B6G129_9HEMI</name>
<evidence type="ECO:0000256" key="3">
    <source>
        <dbReference type="ARBA" id="ARBA00022737"/>
    </source>
</evidence>
<gene>
    <name evidence="7" type="ORF">g.11817</name>
</gene>
<accession>A0A1B6G129</accession>
<evidence type="ECO:0000256" key="1">
    <source>
        <dbReference type="ARBA" id="ARBA00022669"/>
    </source>
</evidence>
<dbReference type="PROSITE" id="PS50940">
    <property type="entry name" value="CHIT_BIND_II"/>
    <property type="match status" value="1"/>
</dbReference>
<proteinExistence type="predicted"/>
<dbReference type="Gene3D" id="2.170.140.10">
    <property type="entry name" value="Chitin binding domain"/>
    <property type="match status" value="1"/>
</dbReference>
<dbReference type="InterPro" id="IPR051940">
    <property type="entry name" value="Chitin_bind-dev_reg"/>
</dbReference>
<evidence type="ECO:0000256" key="5">
    <source>
        <dbReference type="ARBA" id="ARBA00023180"/>
    </source>
</evidence>
<reference evidence="7" key="1">
    <citation type="submission" date="2015-11" db="EMBL/GenBank/DDBJ databases">
        <title>De novo transcriptome assembly of four potential Pierce s Disease insect vectors from Arizona vineyards.</title>
        <authorList>
            <person name="Tassone E.E."/>
        </authorList>
    </citation>
    <scope>NUCLEOTIDE SEQUENCE</scope>
</reference>
<dbReference type="AlphaFoldDB" id="A0A1B6G129"/>
<keyword evidence="1" id="KW-0147">Chitin-binding</keyword>
<protein>
    <recommendedName>
        <fullName evidence="6">Chitin-binding type-2 domain-containing protein</fullName>
    </recommendedName>
</protein>
<dbReference type="SUPFAM" id="SSF57625">
    <property type="entry name" value="Invertebrate chitin-binding proteins"/>
    <property type="match status" value="1"/>
</dbReference>
<feature type="domain" description="Chitin-binding type-2" evidence="6">
    <location>
        <begin position="29"/>
        <end position="83"/>
    </location>
</feature>
<evidence type="ECO:0000259" key="6">
    <source>
        <dbReference type="PROSITE" id="PS50940"/>
    </source>
</evidence>
<dbReference type="InterPro" id="IPR036508">
    <property type="entry name" value="Chitin-bd_dom_sf"/>
</dbReference>